<proteinExistence type="predicted"/>
<keyword evidence="3" id="KW-1185">Reference proteome</keyword>
<accession>A0ABY6DS66</accession>
<dbReference type="Pfam" id="PF06097">
    <property type="entry name" value="DUF945"/>
    <property type="match status" value="1"/>
</dbReference>
<evidence type="ECO:0000313" key="2">
    <source>
        <dbReference type="EMBL" id="UXY14743.1"/>
    </source>
</evidence>
<dbReference type="RefSeq" id="WP_263124046.1">
    <property type="nucleotide sequence ID" value="NZ_CP106753.1"/>
</dbReference>
<gene>
    <name evidence="2" type="ORF">N8I74_15670</name>
</gene>
<dbReference type="InterPro" id="IPR010352">
    <property type="entry name" value="DUF945"/>
</dbReference>
<name>A0ABY6DS66_9NEIS</name>
<feature type="compositionally biased region" description="Low complexity" evidence="1">
    <location>
        <begin position="489"/>
        <end position="498"/>
    </location>
</feature>
<protein>
    <submittedName>
        <fullName evidence="2">YdgA family protein</fullName>
    </submittedName>
</protein>
<evidence type="ECO:0000313" key="3">
    <source>
        <dbReference type="Proteomes" id="UP001061302"/>
    </source>
</evidence>
<sequence length="498" mass="54234">MKRKALILTIAGTLAGLAAAYGGGAWWAGKAAERTLAKQHKWLASLPYFVVTQREYQRGWFSSTESATIKLNPQLYRFMLEREGEALPQFEVRYTQHVQHGPLPLLLSGNPTPYKAVVTTDFVFSAETRQFLEKMFGQQRPISIQNRIGFGDDGRIALGVPAFRYEETLAGVSVTWQGLKAELQYDGDFNKVKLDASAAGLAVTVRDRGRFAFDGLQLALDQARGKTGLMLGTSSAQIKGMTLELSGAQALRAELQDLAYRSELSENGDFVDGSADLKLARLLLDGQQYGPAELATEAKHLHGPTLAKLGRELTRLQQQAPDREQLAAEVLKLARDQGMPLLAHDPQLAIKSLYMRVPDGDIRFAGRVGLKGFVPADLDQPASFVSKLNADAEFTMPRQVLEAVASWQARALFGGTDSQIAQADLDFLVSQFVEGQLQRMASQNLIRIDGDTLSARASLAGGRFVLNGRAVPMPWDEPTAPGPDDDPDAVAASAPPQP</sequence>
<dbReference type="EMBL" id="CP106753">
    <property type="protein sequence ID" value="UXY14743.1"/>
    <property type="molecule type" value="Genomic_DNA"/>
</dbReference>
<reference evidence="2" key="1">
    <citation type="submission" date="2022-10" db="EMBL/GenBank/DDBJ databases">
        <title>Chitiniphilus purpureus sp. nov., a novel chitin-degrading bacterium isolated from crawfish pond sediment.</title>
        <authorList>
            <person name="Li K."/>
        </authorList>
    </citation>
    <scope>NUCLEOTIDE SEQUENCE</scope>
    <source>
        <strain evidence="2">CD1</strain>
    </source>
</reference>
<dbReference type="Proteomes" id="UP001061302">
    <property type="component" value="Chromosome"/>
</dbReference>
<organism evidence="2 3">
    <name type="scientific">Chitiniphilus purpureus</name>
    <dbReference type="NCBI Taxonomy" id="2981137"/>
    <lineage>
        <taxon>Bacteria</taxon>
        <taxon>Pseudomonadati</taxon>
        <taxon>Pseudomonadota</taxon>
        <taxon>Betaproteobacteria</taxon>
        <taxon>Neisseriales</taxon>
        <taxon>Chitinibacteraceae</taxon>
        <taxon>Chitiniphilus</taxon>
    </lineage>
</organism>
<evidence type="ECO:0000256" key="1">
    <source>
        <dbReference type="SAM" id="MobiDB-lite"/>
    </source>
</evidence>
<feature type="region of interest" description="Disordered" evidence="1">
    <location>
        <begin position="472"/>
        <end position="498"/>
    </location>
</feature>